<gene>
    <name evidence="1" type="ORF">AB8Z38_08130</name>
</gene>
<proteinExistence type="predicted"/>
<accession>A0AB39XPI5</accession>
<dbReference type="EMBL" id="CP165734">
    <property type="protein sequence ID" value="XDV59356.1"/>
    <property type="molecule type" value="Genomic_DNA"/>
</dbReference>
<protein>
    <submittedName>
        <fullName evidence="1">Uncharacterized protein</fullName>
    </submittedName>
</protein>
<name>A0AB39XPI5_9BRAD</name>
<dbReference type="RefSeq" id="WP_369724101.1">
    <property type="nucleotide sequence ID" value="NZ_CP165734.1"/>
</dbReference>
<reference evidence="1" key="1">
    <citation type="submission" date="2024-08" db="EMBL/GenBank/DDBJ databases">
        <authorList>
            <person name="Chaddad Z."/>
            <person name="Lamrabet M."/>
            <person name="Bouhnik O."/>
            <person name="Alami S."/>
            <person name="Wipf D."/>
            <person name="Courty P.E."/>
            <person name="Missbah El Idrissi M."/>
        </authorList>
    </citation>
    <scope>NUCLEOTIDE SEQUENCE</scope>
    <source>
        <strain evidence="1">LLZ17</strain>
    </source>
</reference>
<organism evidence="1">
    <name type="scientific">Bradyrhizobium sp. LLZ17</name>
    <dbReference type="NCBI Taxonomy" id="3239388"/>
    <lineage>
        <taxon>Bacteria</taxon>
        <taxon>Pseudomonadati</taxon>
        <taxon>Pseudomonadota</taxon>
        <taxon>Alphaproteobacteria</taxon>
        <taxon>Hyphomicrobiales</taxon>
        <taxon>Nitrobacteraceae</taxon>
        <taxon>Bradyrhizobium</taxon>
    </lineage>
</organism>
<evidence type="ECO:0000313" key="1">
    <source>
        <dbReference type="EMBL" id="XDV59356.1"/>
    </source>
</evidence>
<sequence length="62" mass="6364">MKVFAAMGAAIVIAAVAAIWFMTGPVLVVMEVRPLQASAEVPTFRPVPSSLARSSAPAPVSP</sequence>
<dbReference type="AlphaFoldDB" id="A0AB39XPI5"/>